<evidence type="ECO:0000259" key="8">
    <source>
        <dbReference type="PROSITE" id="PS51330"/>
    </source>
</evidence>
<dbReference type="AlphaFoldDB" id="A0A9P1I5M4"/>
<comment type="caution">
    <text evidence="9">The sequence shown here is derived from an EMBL/GenBank/DDBJ whole genome shotgun (WGS) entry which is preliminary data.</text>
</comment>
<dbReference type="PROSITE" id="PS00075">
    <property type="entry name" value="DHFR_1"/>
    <property type="match status" value="1"/>
</dbReference>
<keyword evidence="5" id="KW-0560">Oxidoreductase</keyword>
<dbReference type="InterPro" id="IPR012259">
    <property type="entry name" value="DHFR"/>
</dbReference>
<dbReference type="SUPFAM" id="SSF53597">
    <property type="entry name" value="Dihydrofolate reductase-like"/>
    <property type="match status" value="1"/>
</dbReference>
<dbReference type="InterPro" id="IPR024072">
    <property type="entry name" value="DHFR-like_dom_sf"/>
</dbReference>
<dbReference type="GO" id="GO:0046655">
    <property type="term" value="P:folic acid metabolic process"/>
    <property type="evidence" value="ECO:0007669"/>
    <property type="project" value="TreeGrafter"/>
</dbReference>
<dbReference type="OrthoDB" id="4664297at2759"/>
<evidence type="ECO:0000256" key="3">
    <source>
        <dbReference type="ARBA" id="ARBA00022563"/>
    </source>
</evidence>
<accession>A0A9P1I5M4</accession>
<keyword evidence="4" id="KW-0521">NADP</keyword>
<sequence>MNPVRKMKIIVAMDVDAGIGKNGNLPWALKKDMKFFADTTKHVMDSTKRNAIVMGRKCWESIPEKRKPLPGRLNVVLSRSQPEKIEDNLIFVNDFDKMMNLLSSEPYKSQIETIWNIGGAEIYQMALDKELVNEMYVTHIYKKYDTDVSLSTIDFSKYERLKLQDDENTSNVVEENGVRFEFCRWKV</sequence>
<dbReference type="PANTHER" id="PTHR48069:SF3">
    <property type="entry name" value="DIHYDROFOLATE REDUCTASE"/>
    <property type="match status" value="1"/>
</dbReference>
<evidence type="ECO:0000313" key="9">
    <source>
        <dbReference type="EMBL" id="CAI5438764.1"/>
    </source>
</evidence>
<evidence type="ECO:0000256" key="4">
    <source>
        <dbReference type="ARBA" id="ARBA00022857"/>
    </source>
</evidence>
<proteinExistence type="inferred from homology"/>
<dbReference type="Gene3D" id="3.40.430.10">
    <property type="entry name" value="Dihydrofolate Reductase, subunit A"/>
    <property type="match status" value="1"/>
</dbReference>
<dbReference type="GO" id="GO:0005739">
    <property type="term" value="C:mitochondrion"/>
    <property type="evidence" value="ECO:0007669"/>
    <property type="project" value="TreeGrafter"/>
</dbReference>
<protein>
    <recommendedName>
        <fullName evidence="2">dihydrofolate reductase</fullName>
        <ecNumber evidence="2">1.5.1.3</ecNumber>
    </recommendedName>
</protein>
<dbReference type="GO" id="GO:0046452">
    <property type="term" value="P:dihydrofolate metabolic process"/>
    <property type="evidence" value="ECO:0007669"/>
    <property type="project" value="TreeGrafter"/>
</dbReference>
<evidence type="ECO:0000313" key="10">
    <source>
        <dbReference type="Proteomes" id="UP001152747"/>
    </source>
</evidence>
<dbReference type="GO" id="GO:0006730">
    <property type="term" value="P:one-carbon metabolic process"/>
    <property type="evidence" value="ECO:0007669"/>
    <property type="project" value="UniProtKB-KW"/>
</dbReference>
<keyword evidence="10" id="KW-1185">Reference proteome</keyword>
<comment type="similarity">
    <text evidence="7">Belongs to the dihydrofolate reductase family.</text>
</comment>
<keyword evidence="3" id="KW-0554">One-carbon metabolism</keyword>
<dbReference type="PANTHER" id="PTHR48069">
    <property type="entry name" value="DIHYDROFOLATE REDUCTASE"/>
    <property type="match status" value="1"/>
</dbReference>
<dbReference type="EMBL" id="CANHGI010000001">
    <property type="protein sequence ID" value="CAI5438764.1"/>
    <property type="molecule type" value="Genomic_DNA"/>
</dbReference>
<reference evidence="9" key="1">
    <citation type="submission" date="2022-11" db="EMBL/GenBank/DDBJ databases">
        <authorList>
            <person name="Kikuchi T."/>
        </authorList>
    </citation>
    <scope>NUCLEOTIDE SEQUENCE</scope>
    <source>
        <strain evidence="9">PS1010</strain>
    </source>
</reference>
<dbReference type="EC" id="1.5.1.3" evidence="2"/>
<organism evidence="9 10">
    <name type="scientific">Caenorhabditis angaria</name>
    <dbReference type="NCBI Taxonomy" id="860376"/>
    <lineage>
        <taxon>Eukaryota</taxon>
        <taxon>Metazoa</taxon>
        <taxon>Ecdysozoa</taxon>
        <taxon>Nematoda</taxon>
        <taxon>Chromadorea</taxon>
        <taxon>Rhabditida</taxon>
        <taxon>Rhabditina</taxon>
        <taxon>Rhabditomorpha</taxon>
        <taxon>Rhabditoidea</taxon>
        <taxon>Rhabditidae</taxon>
        <taxon>Peloderinae</taxon>
        <taxon>Caenorhabditis</taxon>
    </lineage>
</organism>
<evidence type="ECO:0000256" key="2">
    <source>
        <dbReference type="ARBA" id="ARBA00012856"/>
    </source>
</evidence>
<name>A0A9P1I5M4_9PELO</name>
<comment type="pathway">
    <text evidence="1">Cofactor biosynthesis; tetrahydrofolate biosynthesis; 5,6,7,8-tetrahydrofolate from 7,8-dihydrofolate: step 1/1.</text>
</comment>
<dbReference type="Proteomes" id="UP001152747">
    <property type="component" value="Unassembled WGS sequence"/>
</dbReference>
<dbReference type="InterPro" id="IPR017925">
    <property type="entry name" value="DHFR_CS"/>
</dbReference>
<evidence type="ECO:0000256" key="5">
    <source>
        <dbReference type="ARBA" id="ARBA00023002"/>
    </source>
</evidence>
<dbReference type="InterPro" id="IPR001796">
    <property type="entry name" value="DHFR_dom"/>
</dbReference>
<dbReference type="PROSITE" id="PS51330">
    <property type="entry name" value="DHFR_2"/>
    <property type="match status" value="1"/>
</dbReference>
<dbReference type="Pfam" id="PF00186">
    <property type="entry name" value="DHFR_1"/>
    <property type="match status" value="1"/>
</dbReference>
<feature type="domain" description="DHFR" evidence="8">
    <location>
        <begin position="6"/>
        <end position="187"/>
    </location>
</feature>
<dbReference type="GO" id="GO:0046654">
    <property type="term" value="P:tetrahydrofolate biosynthetic process"/>
    <property type="evidence" value="ECO:0007669"/>
    <property type="project" value="InterPro"/>
</dbReference>
<evidence type="ECO:0000256" key="1">
    <source>
        <dbReference type="ARBA" id="ARBA00004903"/>
    </source>
</evidence>
<gene>
    <name evidence="9" type="ORF">CAMP_LOCUS1401</name>
</gene>
<dbReference type="GO" id="GO:0004146">
    <property type="term" value="F:dihydrofolate reductase activity"/>
    <property type="evidence" value="ECO:0007669"/>
    <property type="project" value="UniProtKB-EC"/>
</dbReference>
<dbReference type="GO" id="GO:0050661">
    <property type="term" value="F:NADP binding"/>
    <property type="evidence" value="ECO:0007669"/>
    <property type="project" value="InterPro"/>
</dbReference>
<dbReference type="CDD" id="cd00209">
    <property type="entry name" value="DHFR"/>
    <property type="match status" value="1"/>
</dbReference>
<dbReference type="PRINTS" id="PR00070">
    <property type="entry name" value="DHFR"/>
</dbReference>
<evidence type="ECO:0000256" key="6">
    <source>
        <dbReference type="ARBA" id="ARBA00048873"/>
    </source>
</evidence>
<comment type="catalytic activity">
    <reaction evidence="6">
        <text>(6S)-5,6,7,8-tetrahydrofolate + NADP(+) = 7,8-dihydrofolate + NADPH + H(+)</text>
        <dbReference type="Rhea" id="RHEA:15009"/>
        <dbReference type="ChEBI" id="CHEBI:15378"/>
        <dbReference type="ChEBI" id="CHEBI:57451"/>
        <dbReference type="ChEBI" id="CHEBI:57453"/>
        <dbReference type="ChEBI" id="CHEBI:57783"/>
        <dbReference type="ChEBI" id="CHEBI:58349"/>
        <dbReference type="EC" id="1.5.1.3"/>
    </reaction>
</comment>
<evidence type="ECO:0000256" key="7">
    <source>
        <dbReference type="RuleBase" id="RU004474"/>
    </source>
</evidence>